<dbReference type="InterPro" id="IPR005114">
    <property type="entry name" value="Helicase_assoc"/>
</dbReference>
<dbReference type="InterPro" id="IPR001650">
    <property type="entry name" value="Helicase_C-like"/>
</dbReference>
<dbReference type="Proteomes" id="UP001596066">
    <property type="component" value="Unassembled WGS sequence"/>
</dbReference>
<proteinExistence type="predicted"/>
<feature type="region of interest" description="Disordered" evidence="1">
    <location>
        <begin position="584"/>
        <end position="631"/>
    </location>
</feature>
<dbReference type="PANTHER" id="PTHR33418:SF1">
    <property type="entry name" value="HELICASE-ASSOCIATED DOMAIN-CONTAINING PROTEIN"/>
    <property type="match status" value="1"/>
</dbReference>
<accession>A0ABW0VJF4</accession>
<organism evidence="4 5">
    <name type="scientific">Kitasatospora cinereorecta</name>
    <dbReference type="NCBI Taxonomy" id="285560"/>
    <lineage>
        <taxon>Bacteria</taxon>
        <taxon>Bacillati</taxon>
        <taxon>Actinomycetota</taxon>
        <taxon>Actinomycetes</taxon>
        <taxon>Kitasatosporales</taxon>
        <taxon>Streptomycetaceae</taxon>
        <taxon>Kitasatospora</taxon>
    </lineage>
</organism>
<evidence type="ECO:0000313" key="5">
    <source>
        <dbReference type="Proteomes" id="UP001596066"/>
    </source>
</evidence>
<dbReference type="Gene3D" id="6.10.140.530">
    <property type="match status" value="1"/>
</dbReference>
<dbReference type="CDD" id="cd18785">
    <property type="entry name" value="SF2_C"/>
    <property type="match status" value="1"/>
</dbReference>
<dbReference type="Gene3D" id="3.40.50.300">
    <property type="entry name" value="P-loop containing nucleotide triphosphate hydrolases"/>
    <property type="match status" value="1"/>
</dbReference>
<dbReference type="SMART" id="SM00490">
    <property type="entry name" value="HELICc"/>
    <property type="match status" value="1"/>
</dbReference>
<feature type="domain" description="Helicase ATP-binding" evidence="2">
    <location>
        <begin position="1"/>
        <end position="85"/>
    </location>
</feature>
<dbReference type="SUPFAM" id="SSF52540">
    <property type="entry name" value="P-loop containing nucleoside triphosphate hydrolases"/>
    <property type="match status" value="1"/>
</dbReference>
<keyword evidence="5" id="KW-1185">Reference proteome</keyword>
<name>A0ABW0VJF4_9ACTN</name>
<evidence type="ECO:0000259" key="3">
    <source>
        <dbReference type="PROSITE" id="PS51194"/>
    </source>
</evidence>
<dbReference type="Pfam" id="PF03457">
    <property type="entry name" value="HA"/>
    <property type="match status" value="4"/>
</dbReference>
<dbReference type="InterPro" id="IPR027417">
    <property type="entry name" value="P-loop_NTPase"/>
</dbReference>
<evidence type="ECO:0000256" key="1">
    <source>
        <dbReference type="SAM" id="MobiDB-lite"/>
    </source>
</evidence>
<dbReference type="EMBL" id="JBHSOC010000059">
    <property type="protein sequence ID" value="MFC5645002.1"/>
    <property type="molecule type" value="Genomic_DNA"/>
</dbReference>
<evidence type="ECO:0000313" key="4">
    <source>
        <dbReference type="EMBL" id="MFC5645002.1"/>
    </source>
</evidence>
<dbReference type="Pfam" id="PF00271">
    <property type="entry name" value="Helicase_C"/>
    <property type="match status" value="1"/>
</dbReference>
<comment type="caution">
    <text evidence="4">The sequence shown here is derived from an EMBL/GenBank/DDBJ whole genome shotgun (WGS) entry which is preliminary data.</text>
</comment>
<feature type="domain" description="Helicase C-terminal" evidence="3">
    <location>
        <begin position="156"/>
        <end position="335"/>
    </location>
</feature>
<sequence>MAFATYAGLKTLEVAFVGAWGVRLEPMDLAVVDEAHRTSGSLGKAWAAVHDQRRIPVVRRLYMTATPRVWEERPAGWGAREGAVDRLPAVLAASMDDETIFGPIVYRLSMAEACSRGILARYQIIVVEIPDPYLPREKLYGPGRNEEEVRGLRLAATQAAMLRTAAEHRLRTMITFHRRTVEAEAFAAGLPAVAAQLHADDPGLYPEEVWVDWLHGEHPADHRRAVLREFGRQLCLALLANCRVLGEGVDVRAVDSVAFLDPKGSPVEIVQAIGRALRQKPGEGKLASLVVVCFTQPGESEEDMLTSASYRPLVRVLQGLRSHDEEAVEALATPTTNSPRPWPVRIGAAPGKGEEEQRLLVRISSKRDPYFLANLVSYQILDLERADWNRGHLAAQAFRKREKHLRVPYDHREGPYPLGRWISEQRRAHAAGVMEGGRYKRLEALGMVWDAVEATFQENLAAARVWFAEHGTLAAPRGAVALDRAVGQWLSNCRRPGAMAGQPHRAAALAEIDPDWNPAWPIDWQRHYAAVAACLEGGARIEDLLPGVTVDGDDIGHWLDRQRRPAAWASLQPAQRERLEQLGIQPHPSPTPRGAAKAGAGAAEGDSAEAGAAAEAVQGAAPDGGPAAGGGSAAFRRGVAALAQYAAREQRVVVPRGHVEALEDGVEVRLGVWLSNTKTRRDRLNQEQLATLAALGLPWASAVAPV</sequence>
<dbReference type="RefSeq" id="WP_346148201.1">
    <property type="nucleotide sequence ID" value="NZ_BAAAUA010000045.1"/>
</dbReference>
<dbReference type="PROSITE" id="PS51194">
    <property type="entry name" value="HELICASE_CTER"/>
    <property type="match status" value="1"/>
</dbReference>
<dbReference type="PROSITE" id="PS51192">
    <property type="entry name" value="HELICASE_ATP_BIND_1"/>
    <property type="match status" value="1"/>
</dbReference>
<dbReference type="PANTHER" id="PTHR33418">
    <property type="entry name" value="HELICASE-ASSOCIATED"/>
    <property type="match status" value="1"/>
</dbReference>
<feature type="compositionally biased region" description="Low complexity" evidence="1">
    <location>
        <begin position="594"/>
        <end position="625"/>
    </location>
</feature>
<evidence type="ECO:0000259" key="2">
    <source>
        <dbReference type="PROSITE" id="PS51192"/>
    </source>
</evidence>
<reference evidence="5" key="1">
    <citation type="journal article" date="2019" name="Int. J. Syst. Evol. Microbiol.">
        <title>The Global Catalogue of Microorganisms (GCM) 10K type strain sequencing project: providing services to taxonomists for standard genome sequencing and annotation.</title>
        <authorList>
            <consortium name="The Broad Institute Genomics Platform"/>
            <consortium name="The Broad Institute Genome Sequencing Center for Infectious Disease"/>
            <person name="Wu L."/>
            <person name="Ma J."/>
        </authorList>
    </citation>
    <scope>NUCLEOTIDE SEQUENCE [LARGE SCALE GENOMIC DNA]</scope>
    <source>
        <strain evidence="5">CGMCC 4.1622</strain>
    </source>
</reference>
<dbReference type="InterPro" id="IPR014001">
    <property type="entry name" value="Helicase_ATP-bd"/>
</dbReference>
<protein>
    <submittedName>
        <fullName evidence="4">Helicase associated domain protein</fullName>
    </submittedName>
</protein>
<gene>
    <name evidence="4" type="ORF">ACFPZF_27045</name>
</gene>